<feature type="binding site" evidence="9">
    <location>
        <position position="108"/>
    </location>
    <ligand>
        <name>S-adenosyl-L-methionine</name>
        <dbReference type="ChEBI" id="CHEBI:59789"/>
    </ligand>
</feature>
<comment type="catalytic activity">
    <reaction evidence="1 9">
        <text>guanosine(46) in tRNA + S-adenosyl-L-methionine = N(7)-methylguanosine(46) in tRNA + S-adenosyl-L-homocysteine</text>
        <dbReference type="Rhea" id="RHEA:42708"/>
        <dbReference type="Rhea" id="RHEA-COMP:10188"/>
        <dbReference type="Rhea" id="RHEA-COMP:10189"/>
        <dbReference type="ChEBI" id="CHEBI:57856"/>
        <dbReference type="ChEBI" id="CHEBI:59789"/>
        <dbReference type="ChEBI" id="CHEBI:74269"/>
        <dbReference type="ChEBI" id="CHEBI:74480"/>
        <dbReference type="EC" id="2.1.1.33"/>
    </reaction>
</comment>
<dbReference type="OrthoDB" id="9802090at2"/>
<evidence type="ECO:0000256" key="10">
    <source>
        <dbReference type="SAM" id="MobiDB-lite"/>
    </source>
</evidence>
<keyword evidence="12" id="KW-1185">Reference proteome</keyword>
<dbReference type="PROSITE" id="PS51625">
    <property type="entry name" value="SAM_MT_TRMB"/>
    <property type="match status" value="1"/>
</dbReference>
<dbReference type="UniPathway" id="UPA00989"/>
<dbReference type="Pfam" id="PF02390">
    <property type="entry name" value="Methyltransf_4"/>
    <property type="match status" value="1"/>
</dbReference>
<evidence type="ECO:0000256" key="8">
    <source>
        <dbReference type="ARBA" id="ARBA00060767"/>
    </source>
</evidence>
<dbReference type="FunFam" id="3.40.50.150:FF:000035">
    <property type="entry name" value="tRNA (guanine-N(7)-)-methyltransferase"/>
    <property type="match status" value="1"/>
</dbReference>
<feature type="region of interest" description="Disordered" evidence="10">
    <location>
        <begin position="186"/>
        <end position="208"/>
    </location>
</feature>
<sequence>MTDHPRRIRSFVRREGRLTPSQQRALDELLPRYGLDPAGPLDLDAAFGRHAPRTLEIGFGNGASLAEMAAAAPEQDFIGIEVHRPGVGHLLRLIAERELTNVRVICADAVEVLRDAIPEASLSRVLLYFPDPWPKKKHHKRRILQPDFVALAARRLAPGGVFHLATDWEDYAGQMLEVMEASPGFTNQAGPGRFAERPADRPPTKFEQRGQRLGHGVWDLLYTRQPPQEDADPGGL</sequence>
<comment type="pathway">
    <text evidence="7 9">tRNA modification; N(7)-methylguanine-tRNA biosynthesis.</text>
</comment>
<feature type="binding site" evidence="9">
    <location>
        <position position="135"/>
    </location>
    <ligand>
        <name>substrate</name>
    </ligand>
</feature>
<dbReference type="PANTHER" id="PTHR23417">
    <property type="entry name" value="3-DEOXY-D-MANNO-OCTULOSONIC-ACID TRANSFERASE/TRNA GUANINE-N 7 - -METHYLTRANSFERASE"/>
    <property type="match status" value="1"/>
</dbReference>
<dbReference type="AlphaFoldDB" id="A0A426QIT8"/>
<proteinExistence type="inferred from homology"/>
<evidence type="ECO:0000256" key="5">
    <source>
        <dbReference type="ARBA" id="ARBA00022691"/>
    </source>
</evidence>
<keyword evidence="3 9" id="KW-0489">Methyltransferase</keyword>
<organism evidence="11 12">
    <name type="scientific">Thiohalobacter thiocyanaticus</name>
    <dbReference type="NCBI Taxonomy" id="585455"/>
    <lineage>
        <taxon>Bacteria</taxon>
        <taxon>Pseudomonadati</taxon>
        <taxon>Pseudomonadota</taxon>
        <taxon>Gammaproteobacteria</taxon>
        <taxon>Thiohalobacterales</taxon>
        <taxon>Thiohalobacteraceae</taxon>
        <taxon>Thiohalobacter</taxon>
    </lineage>
</organism>
<dbReference type="PANTHER" id="PTHR23417:SF14">
    <property type="entry name" value="PENTACOTRIPEPTIDE-REPEAT REGION OF PRORP DOMAIN-CONTAINING PROTEIN"/>
    <property type="match status" value="1"/>
</dbReference>
<keyword evidence="6 9" id="KW-0819">tRNA processing</keyword>
<dbReference type="NCBIfam" id="TIGR00091">
    <property type="entry name" value="tRNA (guanosine(46)-N7)-methyltransferase TrmB"/>
    <property type="match status" value="1"/>
</dbReference>
<evidence type="ECO:0000256" key="7">
    <source>
        <dbReference type="ARBA" id="ARBA00060552"/>
    </source>
</evidence>
<protein>
    <recommendedName>
        <fullName evidence="9">tRNA (guanine-N(7)-)-methyltransferase</fullName>
        <ecNumber evidence="9">2.1.1.33</ecNumber>
    </recommendedName>
    <alternativeName>
        <fullName evidence="9">tRNA (guanine(46)-N(7))-methyltransferase</fullName>
    </alternativeName>
    <alternativeName>
        <fullName evidence="9">tRNA(m7G46)-methyltransferase</fullName>
    </alternativeName>
</protein>
<dbReference type="HAMAP" id="MF_01057">
    <property type="entry name" value="tRNA_methyltr_TrmB"/>
    <property type="match status" value="1"/>
</dbReference>
<evidence type="ECO:0000313" key="12">
    <source>
        <dbReference type="Proteomes" id="UP000287798"/>
    </source>
</evidence>
<dbReference type="SUPFAM" id="SSF53335">
    <property type="entry name" value="S-adenosyl-L-methionine-dependent methyltransferases"/>
    <property type="match status" value="1"/>
</dbReference>
<evidence type="ECO:0000256" key="2">
    <source>
        <dbReference type="ARBA" id="ARBA00003015"/>
    </source>
</evidence>
<feature type="binding site" evidence="9">
    <location>
        <position position="81"/>
    </location>
    <ligand>
        <name>S-adenosyl-L-methionine</name>
        <dbReference type="ChEBI" id="CHEBI:59789"/>
    </ligand>
</feature>
<feature type="compositionally biased region" description="Basic and acidic residues" evidence="10">
    <location>
        <begin position="194"/>
        <end position="208"/>
    </location>
</feature>
<comment type="similarity">
    <text evidence="8 9">Belongs to the class I-like SAM-binding methyltransferase superfamily. TrmB family.</text>
</comment>
<dbReference type="EMBL" id="QZMU01000001">
    <property type="protein sequence ID" value="RRQ21673.1"/>
    <property type="molecule type" value="Genomic_DNA"/>
</dbReference>
<keyword evidence="4 9" id="KW-0808">Transferase</keyword>
<evidence type="ECO:0000256" key="6">
    <source>
        <dbReference type="ARBA" id="ARBA00022694"/>
    </source>
</evidence>
<accession>A0A426QIT8</accession>
<comment type="caution">
    <text evidence="11">The sequence shown here is derived from an EMBL/GenBank/DDBJ whole genome shotgun (WGS) entry which is preliminary data.</text>
</comment>
<dbReference type="GO" id="GO:0043527">
    <property type="term" value="C:tRNA methyltransferase complex"/>
    <property type="evidence" value="ECO:0007669"/>
    <property type="project" value="TreeGrafter"/>
</dbReference>
<comment type="function">
    <text evidence="2 9">Catalyzes the formation of N(7)-methylguanine at position 46 (m7G46) in tRNA.</text>
</comment>
<dbReference type="CDD" id="cd02440">
    <property type="entry name" value="AdoMet_MTases"/>
    <property type="match status" value="1"/>
</dbReference>
<evidence type="ECO:0000256" key="1">
    <source>
        <dbReference type="ARBA" id="ARBA00000142"/>
    </source>
</evidence>
<feature type="binding site" evidence="9">
    <location>
        <begin position="204"/>
        <end position="207"/>
    </location>
    <ligand>
        <name>substrate</name>
    </ligand>
</feature>
<evidence type="ECO:0000256" key="9">
    <source>
        <dbReference type="HAMAP-Rule" id="MF_01057"/>
    </source>
</evidence>
<dbReference type="GO" id="GO:0008176">
    <property type="term" value="F:tRNA (guanine(46)-N7)-methyltransferase activity"/>
    <property type="evidence" value="ECO:0007669"/>
    <property type="project" value="UniProtKB-UniRule"/>
</dbReference>
<dbReference type="EC" id="2.1.1.33" evidence="9"/>
<dbReference type="InterPro" id="IPR003358">
    <property type="entry name" value="tRNA_(Gua-N-7)_MeTrfase_Trmb"/>
</dbReference>
<dbReference type="InterPro" id="IPR029063">
    <property type="entry name" value="SAM-dependent_MTases_sf"/>
</dbReference>
<evidence type="ECO:0000256" key="4">
    <source>
        <dbReference type="ARBA" id="ARBA00022679"/>
    </source>
</evidence>
<reference evidence="11 12" key="1">
    <citation type="journal article" date="2010" name="Int. J. Syst. Evol. Microbiol.">
        <title>Thiohalobacter thiocyanaticus gen. nov., sp. nov., a moderately halophilic, sulfur-oxidizing gammaproteobacterium from hypersaline lakes, that utilizes thiocyanate.</title>
        <authorList>
            <person name="Sorokin D.Y."/>
            <person name="Kovaleva O.L."/>
            <person name="Tourova T.P."/>
            <person name="Muyzer G."/>
        </authorList>
    </citation>
    <scope>NUCLEOTIDE SEQUENCE [LARGE SCALE GENOMIC DNA]</scope>
    <source>
        <strain evidence="11 12">Hrh1</strain>
    </source>
</reference>
<name>A0A426QIT8_9GAMM</name>
<evidence type="ECO:0000256" key="3">
    <source>
        <dbReference type="ARBA" id="ARBA00022603"/>
    </source>
</evidence>
<dbReference type="Gene3D" id="3.40.50.150">
    <property type="entry name" value="Vaccinia Virus protein VP39"/>
    <property type="match status" value="1"/>
</dbReference>
<dbReference type="Proteomes" id="UP000287798">
    <property type="component" value="Unassembled WGS sequence"/>
</dbReference>
<feature type="binding site" evidence="9">
    <location>
        <position position="167"/>
    </location>
    <ligand>
        <name>substrate</name>
    </ligand>
</feature>
<feature type="binding site" evidence="9">
    <location>
        <position position="56"/>
    </location>
    <ligand>
        <name>S-adenosyl-L-methionine</name>
        <dbReference type="ChEBI" id="CHEBI:59789"/>
    </ligand>
</feature>
<keyword evidence="5 9" id="KW-0949">S-adenosyl-L-methionine</keyword>
<evidence type="ECO:0000313" key="11">
    <source>
        <dbReference type="EMBL" id="RRQ21673.1"/>
    </source>
</evidence>
<dbReference type="RefSeq" id="WP_125181016.1">
    <property type="nucleotide sequence ID" value="NZ_QZMU01000001.1"/>
</dbReference>
<comment type="caution">
    <text evidence="9">Lacks conserved residue(s) required for the propagation of feature annotation.</text>
</comment>
<gene>
    <name evidence="9 11" type="primary">trmB</name>
    <name evidence="11" type="ORF">D6C00_06740</name>
</gene>
<dbReference type="InterPro" id="IPR055361">
    <property type="entry name" value="tRNA_methyltr_TrmB_bact"/>
</dbReference>
<feature type="binding site" evidence="9">
    <location>
        <position position="131"/>
    </location>
    <ligand>
        <name>S-adenosyl-L-methionine</name>
        <dbReference type="ChEBI" id="CHEBI:59789"/>
    </ligand>
</feature>